<protein>
    <submittedName>
        <fullName evidence="2">Membrane protein</fullName>
    </submittedName>
</protein>
<keyword evidence="1" id="KW-0812">Transmembrane</keyword>
<keyword evidence="1" id="KW-1133">Transmembrane helix</keyword>
<evidence type="ECO:0000313" key="2">
    <source>
        <dbReference type="EMBL" id="GGO96194.1"/>
    </source>
</evidence>
<reference evidence="2" key="1">
    <citation type="journal article" date="2014" name="Int. J. Syst. Evol. Microbiol.">
        <title>Complete genome sequence of Corynebacterium casei LMG S-19264T (=DSM 44701T), isolated from a smear-ripened cheese.</title>
        <authorList>
            <consortium name="US DOE Joint Genome Institute (JGI-PGF)"/>
            <person name="Walter F."/>
            <person name="Albersmeier A."/>
            <person name="Kalinowski J."/>
            <person name="Ruckert C."/>
        </authorList>
    </citation>
    <scope>NUCLEOTIDE SEQUENCE</scope>
    <source>
        <strain evidence="2">CGMCC 4.7372</strain>
    </source>
</reference>
<name>A0A8H9H7Z8_9ACTO</name>
<gene>
    <name evidence="2" type="ORF">GCM10011612_05810</name>
</gene>
<feature type="transmembrane region" description="Helical" evidence="1">
    <location>
        <begin position="259"/>
        <end position="281"/>
    </location>
</feature>
<dbReference type="PANTHER" id="PTHR35337:SF1">
    <property type="entry name" value="SLR1478 PROTEIN"/>
    <property type="match status" value="1"/>
</dbReference>
<proteinExistence type="predicted"/>
<keyword evidence="1" id="KW-0472">Membrane</keyword>
<feature type="transmembrane region" description="Helical" evidence="1">
    <location>
        <begin position="288"/>
        <end position="309"/>
    </location>
</feature>
<dbReference type="Pfam" id="PF01944">
    <property type="entry name" value="SpoIIM"/>
    <property type="match status" value="1"/>
</dbReference>
<dbReference type="Proteomes" id="UP000614239">
    <property type="component" value="Unassembled WGS sequence"/>
</dbReference>
<dbReference type="PANTHER" id="PTHR35337">
    <property type="entry name" value="SLR1478 PROTEIN"/>
    <property type="match status" value="1"/>
</dbReference>
<dbReference type="InterPro" id="IPR002798">
    <property type="entry name" value="SpoIIM-like"/>
</dbReference>
<dbReference type="AlphaFoldDB" id="A0A8H9H7Z8"/>
<reference evidence="2" key="2">
    <citation type="submission" date="2020-09" db="EMBL/GenBank/DDBJ databases">
        <authorList>
            <person name="Sun Q."/>
            <person name="Zhou Y."/>
        </authorList>
    </citation>
    <scope>NUCLEOTIDE SEQUENCE</scope>
    <source>
        <strain evidence="2">CGMCC 4.7372</strain>
    </source>
</reference>
<feature type="transmembrane region" description="Helical" evidence="1">
    <location>
        <begin position="209"/>
        <end position="239"/>
    </location>
</feature>
<sequence length="337" mass="36175">MLLTVDIDAFTAAHRDEWERLDALAAKRRLSGAQADELVILYRIAAQHLSRLRTTAPDPQLIAEMSARVARARGRITGPREIRVRDITRFLTQTIPLALYRARWWAIGVGTAFTAIAVVVGVWTLRSPEAMGALGTPGALDRYADQSFEDYYSTYDSHEFSALVWTNNARIAAICIGAGITGVVPAFLVLINAMALGRSGAVMADHDRFLHFLALIIPHGLLELTCVFFAGGVGLRLFWALLAPGPRSRGRALAEDGRLLITAAVGLTGALAIAGLLEGFVTAARIPWLLKAALGLLALAVLWAAVLVLGRRAERALAGGDDVVRVDEMGYAASEAG</sequence>
<evidence type="ECO:0000256" key="1">
    <source>
        <dbReference type="SAM" id="Phobius"/>
    </source>
</evidence>
<comment type="caution">
    <text evidence="2">The sequence shown here is derived from an EMBL/GenBank/DDBJ whole genome shotgun (WGS) entry which is preliminary data.</text>
</comment>
<dbReference type="EMBL" id="BMNJ01000002">
    <property type="protein sequence ID" value="GGO96194.1"/>
    <property type="molecule type" value="Genomic_DNA"/>
</dbReference>
<feature type="transmembrane region" description="Helical" evidence="1">
    <location>
        <begin position="104"/>
        <end position="125"/>
    </location>
</feature>
<organism evidence="2 3">
    <name type="scientific">Actinomyces gaoshouyii</name>
    <dbReference type="NCBI Taxonomy" id="1960083"/>
    <lineage>
        <taxon>Bacteria</taxon>
        <taxon>Bacillati</taxon>
        <taxon>Actinomycetota</taxon>
        <taxon>Actinomycetes</taxon>
        <taxon>Actinomycetales</taxon>
        <taxon>Actinomycetaceae</taxon>
        <taxon>Actinomyces</taxon>
    </lineage>
</organism>
<accession>A0A8H9H7Z8</accession>
<keyword evidence="3" id="KW-1185">Reference proteome</keyword>
<dbReference type="RefSeq" id="WP_229657873.1">
    <property type="nucleotide sequence ID" value="NZ_BMNJ01000002.1"/>
</dbReference>
<feature type="transmembrane region" description="Helical" evidence="1">
    <location>
        <begin position="171"/>
        <end position="197"/>
    </location>
</feature>
<evidence type="ECO:0000313" key="3">
    <source>
        <dbReference type="Proteomes" id="UP000614239"/>
    </source>
</evidence>